<sequence>MAVAIQSLSCARFVTFGGNRSFPLQPKSLPFSITLSSPSRYIIVTASSKNKNKNKKKKSSHFTTSSKNKNNNTNNNTTTNNSNNKEKTPHVTKENDKEEDALEMLFKKLEKVLKTDDFSKDDSGDDHVTEEDVALFERELNSVLGELGGVLGGFDSELLNSDTGETQADNDAEKNSGDRNENSLFRRELDGMLGEFEGLLGELEGALDEFDAVNSDTNETQVVNDAKKSSSDGNENSPKLRISKLNKLVRALKTRRRKTSKNLSHVTEGNDEKEDAFEMLFKKLEEALKNDDLPKDDSGDDDITEEEIALFEQKLEGVLGDFSAELLNSDSSETHADNDAVKNSGDGYENSKLRTLLSSISFSLFGECI</sequence>
<dbReference type="EMBL" id="CASHSV030000034">
    <property type="protein sequence ID" value="CAJ2643521.1"/>
    <property type="molecule type" value="Genomic_DNA"/>
</dbReference>
<name>A0ACB0JEU5_TRIPR</name>
<dbReference type="Proteomes" id="UP001177021">
    <property type="component" value="Unassembled WGS sequence"/>
</dbReference>
<evidence type="ECO:0000313" key="1">
    <source>
        <dbReference type="EMBL" id="CAJ2643521.1"/>
    </source>
</evidence>
<accession>A0ACB0JEU5</accession>
<comment type="caution">
    <text evidence="1">The sequence shown here is derived from an EMBL/GenBank/DDBJ whole genome shotgun (WGS) entry which is preliminary data.</text>
</comment>
<gene>
    <name evidence="1" type="ORF">MILVUS5_LOCUS12736</name>
</gene>
<evidence type="ECO:0000313" key="2">
    <source>
        <dbReference type="Proteomes" id="UP001177021"/>
    </source>
</evidence>
<keyword evidence="2" id="KW-1185">Reference proteome</keyword>
<organism evidence="1 2">
    <name type="scientific">Trifolium pratense</name>
    <name type="common">Red clover</name>
    <dbReference type="NCBI Taxonomy" id="57577"/>
    <lineage>
        <taxon>Eukaryota</taxon>
        <taxon>Viridiplantae</taxon>
        <taxon>Streptophyta</taxon>
        <taxon>Embryophyta</taxon>
        <taxon>Tracheophyta</taxon>
        <taxon>Spermatophyta</taxon>
        <taxon>Magnoliopsida</taxon>
        <taxon>eudicotyledons</taxon>
        <taxon>Gunneridae</taxon>
        <taxon>Pentapetalae</taxon>
        <taxon>rosids</taxon>
        <taxon>fabids</taxon>
        <taxon>Fabales</taxon>
        <taxon>Fabaceae</taxon>
        <taxon>Papilionoideae</taxon>
        <taxon>50 kb inversion clade</taxon>
        <taxon>NPAAA clade</taxon>
        <taxon>Hologalegina</taxon>
        <taxon>IRL clade</taxon>
        <taxon>Trifolieae</taxon>
        <taxon>Trifolium</taxon>
    </lineage>
</organism>
<protein>
    <submittedName>
        <fullName evidence="1">Uncharacterized protein</fullName>
    </submittedName>
</protein>
<proteinExistence type="predicted"/>
<reference evidence="1" key="1">
    <citation type="submission" date="2023-10" db="EMBL/GenBank/DDBJ databases">
        <authorList>
            <person name="Rodriguez Cubillos JULIANA M."/>
            <person name="De Vega J."/>
        </authorList>
    </citation>
    <scope>NUCLEOTIDE SEQUENCE</scope>
</reference>